<dbReference type="Proteomes" id="UP000747110">
    <property type="component" value="Unassembled WGS sequence"/>
</dbReference>
<proteinExistence type="predicted"/>
<keyword evidence="1" id="KW-0472">Membrane</keyword>
<accession>A0A8J4LNN5</accession>
<name>A0A8J4LNN5_9CHLO</name>
<evidence type="ECO:0000313" key="3">
    <source>
        <dbReference type="EMBL" id="GIM04183.1"/>
    </source>
</evidence>
<reference evidence="3" key="1">
    <citation type="journal article" date="2021" name="Proc. Natl. Acad. Sci. U.S.A.">
        <title>Three genomes in the algal genus Volvox reveal the fate of a haploid sex-determining region after a transition to homothallism.</title>
        <authorList>
            <person name="Yamamoto K."/>
            <person name="Hamaji T."/>
            <person name="Kawai-Toyooka H."/>
            <person name="Matsuzaki R."/>
            <person name="Takahashi F."/>
            <person name="Nishimura Y."/>
            <person name="Kawachi M."/>
            <person name="Noguchi H."/>
            <person name="Minakuchi Y."/>
            <person name="Umen J.G."/>
            <person name="Toyoda A."/>
            <person name="Nozaki H."/>
        </authorList>
    </citation>
    <scope>NUCLEOTIDE SEQUENCE</scope>
    <source>
        <strain evidence="3">NIES-3785</strain>
        <strain evidence="2">NIES-3786</strain>
    </source>
</reference>
<evidence type="ECO:0000313" key="4">
    <source>
        <dbReference type="Proteomes" id="UP000722791"/>
    </source>
</evidence>
<evidence type="ECO:0000313" key="5">
    <source>
        <dbReference type="Proteomes" id="UP000747110"/>
    </source>
</evidence>
<keyword evidence="5" id="KW-1185">Reference proteome</keyword>
<comment type="caution">
    <text evidence="3">The sequence shown here is derived from an EMBL/GenBank/DDBJ whole genome shotgun (WGS) entry which is preliminary data.</text>
</comment>
<dbReference type="EMBL" id="BNCQ01000015">
    <property type="protein sequence ID" value="GIM04183.1"/>
    <property type="molecule type" value="Genomic_DNA"/>
</dbReference>
<feature type="transmembrane region" description="Helical" evidence="1">
    <location>
        <begin position="12"/>
        <end position="31"/>
    </location>
</feature>
<organism evidence="3 4">
    <name type="scientific">Volvox reticuliferus</name>
    <dbReference type="NCBI Taxonomy" id="1737510"/>
    <lineage>
        <taxon>Eukaryota</taxon>
        <taxon>Viridiplantae</taxon>
        <taxon>Chlorophyta</taxon>
        <taxon>core chlorophytes</taxon>
        <taxon>Chlorophyceae</taxon>
        <taxon>CS clade</taxon>
        <taxon>Chlamydomonadales</taxon>
        <taxon>Volvocaceae</taxon>
        <taxon>Volvox</taxon>
    </lineage>
</organism>
<keyword evidence="1" id="KW-1133">Transmembrane helix</keyword>
<evidence type="ECO:0000256" key="1">
    <source>
        <dbReference type="SAM" id="Phobius"/>
    </source>
</evidence>
<dbReference type="Proteomes" id="UP000722791">
    <property type="component" value="Unassembled WGS sequence"/>
</dbReference>
<dbReference type="EMBL" id="BNCP01000009">
    <property type="protein sequence ID" value="GIL76724.1"/>
    <property type="molecule type" value="Genomic_DNA"/>
</dbReference>
<dbReference type="AlphaFoldDB" id="A0A8J4LNN5"/>
<sequence>MRPAGHFIRDSSMGGGFWALAAGYLFAYFNAKSIEERKARIERVNKQLKHLYGPLLSSVTASRSAFHAMVKQHSPDGTKEAFQAAVQANPDGPEARMYRLWMEEVLQPLNERAAKVITEHIDLLDSQGLEPLLLQLVAATSAYRVMLQRWKNGDLGAYSAIKYPDSIVDIVSKEFTRFKRRQAALLGEGSVRLRARL</sequence>
<evidence type="ECO:0000313" key="2">
    <source>
        <dbReference type="EMBL" id="GIL76724.1"/>
    </source>
</evidence>
<gene>
    <name evidence="2" type="ORF">Vretifemale_6316</name>
    <name evidence="3" type="ORF">Vretimale_8806</name>
</gene>
<keyword evidence="1" id="KW-0812">Transmembrane</keyword>
<protein>
    <submittedName>
        <fullName evidence="3">Uncharacterized protein</fullName>
    </submittedName>
</protein>
<dbReference type="OrthoDB" id="532671at2759"/>